<evidence type="ECO:0000259" key="1">
    <source>
        <dbReference type="Pfam" id="PF01408"/>
    </source>
</evidence>
<dbReference type="PANTHER" id="PTHR43377:SF1">
    <property type="entry name" value="BILIVERDIN REDUCTASE A"/>
    <property type="match status" value="1"/>
</dbReference>
<evidence type="ECO:0000313" key="3">
    <source>
        <dbReference type="EMBL" id="VAX37259.1"/>
    </source>
</evidence>
<dbReference type="InterPro" id="IPR000683">
    <property type="entry name" value="Gfo/Idh/MocA-like_OxRdtase_N"/>
</dbReference>
<sequence length="310" mass="35368">MSKLKIAIIGIGHLGSRHLKVLNELLDKVEIVAVCDVKKQSTQELAENYKVPFIEDYRQLSGKVDAVTICVPTELHFDIARFFLKNNIHTFVEKPITTTVAQADELIALAEKSNLKLQVGHVERFNAGFESIQRFTTKPLFIECHRMNHFPNRSLDIGVVMDLMIHDIDIVLGLIDSPIKDIQAVGVNVLTSQEDIASIRITFENGCVCNLTASRISQEVTRKIRLFQKDTYISLDYVKQEAFIYKKHGHQILKHALPIEKKQPLKKELDHFITCVQKNKTPLISGYEGRRALQVALQICEQIWKTRQNT</sequence>
<name>A0A3B1D509_9ZZZZ</name>
<dbReference type="InterPro" id="IPR036291">
    <property type="entry name" value="NAD(P)-bd_dom_sf"/>
</dbReference>
<feature type="domain" description="GFO/IDH/MocA-like oxidoreductase" evidence="2">
    <location>
        <begin position="145"/>
        <end position="220"/>
    </location>
</feature>
<dbReference type="SUPFAM" id="SSF51735">
    <property type="entry name" value="NAD(P)-binding Rossmann-fold domains"/>
    <property type="match status" value="1"/>
</dbReference>
<dbReference type="EMBL" id="UOGJ01000123">
    <property type="protein sequence ID" value="VAX37259.1"/>
    <property type="molecule type" value="Genomic_DNA"/>
</dbReference>
<gene>
    <name evidence="3" type="ORF">MNBD_UNCLBAC01-385</name>
</gene>
<dbReference type="Gene3D" id="3.40.50.720">
    <property type="entry name" value="NAD(P)-binding Rossmann-like Domain"/>
    <property type="match status" value="1"/>
</dbReference>
<dbReference type="Gene3D" id="3.30.360.10">
    <property type="entry name" value="Dihydrodipicolinate Reductase, domain 2"/>
    <property type="match status" value="1"/>
</dbReference>
<dbReference type="GO" id="GO:0000166">
    <property type="term" value="F:nucleotide binding"/>
    <property type="evidence" value="ECO:0007669"/>
    <property type="project" value="InterPro"/>
</dbReference>
<reference evidence="3" key="1">
    <citation type="submission" date="2018-06" db="EMBL/GenBank/DDBJ databases">
        <authorList>
            <person name="Zhirakovskaya E."/>
        </authorList>
    </citation>
    <scope>NUCLEOTIDE SEQUENCE</scope>
</reference>
<dbReference type="AlphaFoldDB" id="A0A3B1D509"/>
<feature type="domain" description="Gfo/Idh/MocA-like oxidoreductase N-terminal" evidence="1">
    <location>
        <begin position="4"/>
        <end position="121"/>
    </location>
</feature>
<dbReference type="SUPFAM" id="SSF55347">
    <property type="entry name" value="Glyceraldehyde-3-phosphate dehydrogenase-like, C-terminal domain"/>
    <property type="match status" value="1"/>
</dbReference>
<protein>
    <submittedName>
        <fullName evidence="3">Oxidoreductase, Gfo/Idh/MocA family</fullName>
    </submittedName>
</protein>
<dbReference type="PANTHER" id="PTHR43377">
    <property type="entry name" value="BILIVERDIN REDUCTASE A"/>
    <property type="match status" value="1"/>
</dbReference>
<dbReference type="Pfam" id="PF01408">
    <property type="entry name" value="GFO_IDH_MocA"/>
    <property type="match status" value="1"/>
</dbReference>
<evidence type="ECO:0000259" key="2">
    <source>
        <dbReference type="Pfam" id="PF22725"/>
    </source>
</evidence>
<accession>A0A3B1D509</accession>
<dbReference type="Pfam" id="PF22725">
    <property type="entry name" value="GFO_IDH_MocA_C3"/>
    <property type="match status" value="1"/>
</dbReference>
<dbReference type="InterPro" id="IPR051450">
    <property type="entry name" value="Gfo/Idh/MocA_Oxidoreductases"/>
</dbReference>
<dbReference type="InterPro" id="IPR055170">
    <property type="entry name" value="GFO_IDH_MocA-like_dom"/>
</dbReference>
<organism evidence="3">
    <name type="scientific">hydrothermal vent metagenome</name>
    <dbReference type="NCBI Taxonomy" id="652676"/>
    <lineage>
        <taxon>unclassified sequences</taxon>
        <taxon>metagenomes</taxon>
        <taxon>ecological metagenomes</taxon>
    </lineage>
</organism>
<proteinExistence type="predicted"/>